<dbReference type="EMBL" id="QEAO01000021">
    <property type="protein sequence ID" value="TPX33371.1"/>
    <property type="molecule type" value="Genomic_DNA"/>
</dbReference>
<organism evidence="2 3">
    <name type="scientific">Synchytrium microbalum</name>
    <dbReference type="NCBI Taxonomy" id="1806994"/>
    <lineage>
        <taxon>Eukaryota</taxon>
        <taxon>Fungi</taxon>
        <taxon>Fungi incertae sedis</taxon>
        <taxon>Chytridiomycota</taxon>
        <taxon>Chytridiomycota incertae sedis</taxon>
        <taxon>Chytridiomycetes</taxon>
        <taxon>Synchytriales</taxon>
        <taxon>Synchytriaceae</taxon>
        <taxon>Synchytrium</taxon>
    </lineage>
</organism>
<evidence type="ECO:0000313" key="3">
    <source>
        <dbReference type="Proteomes" id="UP000319731"/>
    </source>
</evidence>
<comment type="similarity">
    <text evidence="1">Belongs to the UPF0538 family.</text>
</comment>
<dbReference type="OrthoDB" id="937at2759"/>
<protein>
    <submittedName>
        <fullName evidence="2">Uncharacterized protein</fullName>
    </submittedName>
</protein>
<dbReference type="Pfam" id="PF10209">
    <property type="entry name" value="DUF2340"/>
    <property type="match status" value="1"/>
</dbReference>
<evidence type="ECO:0000256" key="1">
    <source>
        <dbReference type="ARBA" id="ARBA00007176"/>
    </source>
</evidence>
<dbReference type="PANTHER" id="PTHR18444:SF9">
    <property type="entry name" value="UPF0538 PROTEIN C2ORF76"/>
    <property type="match status" value="1"/>
</dbReference>
<gene>
    <name evidence="2" type="ORF">SmJEL517_g03704</name>
</gene>
<dbReference type="RefSeq" id="XP_031024383.1">
    <property type="nucleotide sequence ID" value="XM_031169632.1"/>
</dbReference>
<dbReference type="AlphaFoldDB" id="A0A507C1R9"/>
<dbReference type="Proteomes" id="UP000319731">
    <property type="component" value="Unassembled WGS sequence"/>
</dbReference>
<dbReference type="InterPro" id="IPR018794">
    <property type="entry name" value="UPF0538"/>
</dbReference>
<keyword evidence="3" id="KW-1185">Reference proteome</keyword>
<proteinExistence type="inferred from homology"/>
<name>A0A507C1R9_9FUNG</name>
<dbReference type="PANTHER" id="PTHR18444">
    <property type="entry name" value="UPF0538 FAMILY MEMBER"/>
    <property type="match status" value="1"/>
</dbReference>
<dbReference type="GeneID" id="42004929"/>
<evidence type="ECO:0000313" key="2">
    <source>
        <dbReference type="EMBL" id="TPX33371.1"/>
    </source>
</evidence>
<accession>A0A507C1R9</accession>
<reference evidence="2 3" key="1">
    <citation type="journal article" date="2019" name="Sci. Rep.">
        <title>Comparative genomics of chytrid fungi reveal insights into the obligate biotrophic and pathogenic lifestyle of Synchytrium endobioticum.</title>
        <authorList>
            <person name="van de Vossenberg B.T.L.H."/>
            <person name="Warris S."/>
            <person name="Nguyen H.D.T."/>
            <person name="van Gent-Pelzer M.P.E."/>
            <person name="Joly D.L."/>
            <person name="van de Geest H.C."/>
            <person name="Bonants P.J.M."/>
            <person name="Smith D.S."/>
            <person name="Levesque C.A."/>
            <person name="van der Lee T.A.J."/>
        </authorList>
    </citation>
    <scope>NUCLEOTIDE SEQUENCE [LARGE SCALE GENOMIC DNA]</scope>
    <source>
        <strain evidence="2 3">JEL517</strain>
    </source>
</reference>
<comment type="caution">
    <text evidence="2">The sequence shown here is derived from an EMBL/GenBank/DDBJ whole genome shotgun (WGS) entry which is preliminary data.</text>
</comment>
<sequence>MHHVDLTKTTPRDLMASIQAEIKTESGFKPYLVNRFDTLKIYMQPHGAKTQNLIINLEHDEDWILKEDVALSEQHIENETEISFYNREAYNQFKSHPEMKW</sequence>